<dbReference type="InterPro" id="IPR035093">
    <property type="entry name" value="RelE/ParE_toxin_dom_sf"/>
</dbReference>
<evidence type="ECO:0000313" key="2">
    <source>
        <dbReference type="EMBL" id="MCU6763322.1"/>
    </source>
</evidence>
<protein>
    <submittedName>
        <fullName evidence="2">Type II toxin-antitoxin system RelE/ParE family toxin</fullName>
    </submittedName>
</protein>
<gene>
    <name evidence="2" type="ORF">OCV88_13470</name>
</gene>
<dbReference type="Pfam" id="PF05016">
    <property type="entry name" value="ParE_toxin"/>
    <property type="match status" value="1"/>
</dbReference>
<dbReference type="RefSeq" id="WP_158425959.1">
    <property type="nucleotide sequence ID" value="NZ_JAOQJQ010000006.1"/>
</dbReference>
<keyword evidence="3" id="KW-1185">Reference proteome</keyword>
<dbReference type="Gene3D" id="3.30.2310.20">
    <property type="entry name" value="RelE-like"/>
    <property type="match status" value="1"/>
</dbReference>
<proteinExistence type="predicted"/>
<evidence type="ECO:0000256" key="1">
    <source>
        <dbReference type="ARBA" id="ARBA00022649"/>
    </source>
</evidence>
<evidence type="ECO:0000313" key="3">
    <source>
        <dbReference type="Proteomes" id="UP001652442"/>
    </source>
</evidence>
<sequence length="83" mass="9632">MAITYEVKVTRQALEQMQEITHYIAHELCAPDAAYNLLDEMENTINSLADMPGRMSLVDEEPWRTEGVRKALVKNFIICFWDI</sequence>
<accession>A0ABT2TNY7</accession>
<dbReference type="Proteomes" id="UP001652442">
    <property type="component" value="Unassembled WGS sequence"/>
</dbReference>
<comment type="caution">
    <text evidence="2">The sequence shown here is derived from an EMBL/GenBank/DDBJ whole genome shotgun (WGS) entry which is preliminary data.</text>
</comment>
<name>A0ABT2TNY7_9FIRM</name>
<organism evidence="2 3">
    <name type="scientific">Brotonthovivens ammoniilytica</name>
    <dbReference type="NCBI Taxonomy" id="2981725"/>
    <lineage>
        <taxon>Bacteria</taxon>
        <taxon>Bacillati</taxon>
        <taxon>Bacillota</taxon>
        <taxon>Clostridia</taxon>
        <taxon>Lachnospirales</taxon>
        <taxon>Lachnospiraceae</taxon>
        <taxon>Brotonthovivens</taxon>
    </lineage>
</organism>
<dbReference type="InterPro" id="IPR007712">
    <property type="entry name" value="RelE/ParE_toxin"/>
</dbReference>
<dbReference type="EMBL" id="JAOQJQ010000006">
    <property type="protein sequence ID" value="MCU6763322.1"/>
    <property type="molecule type" value="Genomic_DNA"/>
</dbReference>
<reference evidence="2 3" key="1">
    <citation type="journal article" date="2021" name="ISME Commun">
        <title>Automated analysis of genomic sequences facilitates high-throughput and comprehensive description of bacteria.</title>
        <authorList>
            <person name="Hitch T.C.A."/>
        </authorList>
    </citation>
    <scope>NUCLEOTIDE SEQUENCE [LARGE SCALE GENOMIC DNA]</scope>
    <source>
        <strain evidence="2 3">Sanger_109</strain>
    </source>
</reference>
<keyword evidence="1" id="KW-1277">Toxin-antitoxin system</keyword>